<dbReference type="PANTHER" id="PTHR30002:SF4">
    <property type="entry name" value="EPOXYQUEUOSINE REDUCTASE"/>
    <property type="match status" value="1"/>
</dbReference>
<keyword evidence="1" id="KW-0004">4Fe-4S</keyword>
<proteinExistence type="predicted"/>
<dbReference type="PROSITE" id="PS51379">
    <property type="entry name" value="4FE4S_FER_2"/>
    <property type="match status" value="2"/>
</dbReference>
<dbReference type="AlphaFoldDB" id="R4K7P5"/>
<sequence>METIEQMIQKKAYELGYEKCGIIPISLMKGYAEKFEERMQKVPESRPFYQGLQRLVNPLEVYPWAKSVVVLTVSYGKYKIPEEVKGHIAKAYLFDVRVDTNTKEYQNNRALEKYMQELGLKVETNQKFGVVGMRWAAMQAGIGIIRRNNFLYTESGSWVHLEAWVTDREMELKETNNVPQCPKGCNRCMASCPTKSLSDPYTMLPTACVSFLTTFGGRNLHQEPLSKTFGGCIYGCDICQDACPMNRGKWKGEEEFPGLAELAPELTPENILNMEEDFYREKVQPKFFYLSPEELWKWKVDVLNYMRNNYMESYKSLIINACNNENEKICEMANSICNELCLQGRQNSI</sequence>
<name>R4K7P5_CLOPA</name>
<protein>
    <submittedName>
        <fullName evidence="3">Putative Fe-S protein</fullName>
    </submittedName>
</protein>
<dbReference type="GO" id="GO:0051539">
    <property type="term" value="F:4 iron, 4 sulfur cluster binding"/>
    <property type="evidence" value="ECO:0007669"/>
    <property type="project" value="UniProtKB-KW"/>
</dbReference>
<dbReference type="KEGG" id="cpas:Clopa_3794"/>
<dbReference type="InterPro" id="IPR004453">
    <property type="entry name" value="QueG"/>
</dbReference>
<dbReference type="GO" id="GO:0052693">
    <property type="term" value="F:epoxyqueuosine reductase activity"/>
    <property type="evidence" value="ECO:0007669"/>
    <property type="project" value="TreeGrafter"/>
</dbReference>
<accession>R4K7P5</accession>
<dbReference type="RefSeq" id="WP_015616844.1">
    <property type="nucleotide sequence ID" value="NC_021182.1"/>
</dbReference>
<evidence type="ECO:0000313" key="3">
    <source>
        <dbReference type="EMBL" id="AGK98563.1"/>
    </source>
</evidence>
<keyword evidence="1" id="KW-0411">Iron-sulfur</keyword>
<dbReference type="InterPro" id="IPR017896">
    <property type="entry name" value="4Fe4S_Fe-S-bd"/>
</dbReference>
<feature type="domain" description="4Fe-4S ferredoxin-type" evidence="2">
    <location>
        <begin position="172"/>
        <end position="202"/>
    </location>
</feature>
<evidence type="ECO:0000256" key="1">
    <source>
        <dbReference type="ARBA" id="ARBA00022485"/>
    </source>
</evidence>
<dbReference type="GO" id="GO:0008616">
    <property type="term" value="P:tRNA queuosine(34) biosynthetic process"/>
    <property type="evidence" value="ECO:0007669"/>
    <property type="project" value="InterPro"/>
</dbReference>
<keyword evidence="1" id="KW-0479">Metal-binding</keyword>
<gene>
    <name evidence="3" type="ORF">Clopa_3794</name>
</gene>
<dbReference type="eggNOG" id="COG1600">
    <property type="taxonomic scope" value="Bacteria"/>
</dbReference>
<dbReference type="PATRIC" id="fig|86416.3.peg.3790"/>
<dbReference type="SUPFAM" id="SSF54862">
    <property type="entry name" value="4Fe-4S ferredoxins"/>
    <property type="match status" value="1"/>
</dbReference>
<reference evidence="3 4" key="1">
    <citation type="submission" date="2012-01" db="EMBL/GenBank/DDBJ databases">
        <title>Complete sequence of chromosome of Clostridium pasteurianum BC1.</title>
        <authorList>
            <consortium name="US DOE Joint Genome Institute"/>
            <person name="Lucas S."/>
            <person name="Han J."/>
            <person name="Lapidus A."/>
            <person name="Cheng J.-F."/>
            <person name="Goodwin L."/>
            <person name="Pitluck S."/>
            <person name="Peters L."/>
            <person name="Mikhailova N."/>
            <person name="Teshima H."/>
            <person name="Detter J.C."/>
            <person name="Han C."/>
            <person name="Tapia R."/>
            <person name="Land M."/>
            <person name="Hauser L."/>
            <person name="Kyrpides N."/>
            <person name="Ivanova N."/>
            <person name="Pagani I."/>
            <person name="Dunn J."/>
            <person name="Taghavi S."/>
            <person name="Francis A."/>
            <person name="van der Lelie D."/>
            <person name="Woyke T."/>
        </authorList>
    </citation>
    <scope>NUCLEOTIDE SEQUENCE [LARGE SCALE GENOMIC DNA]</scope>
    <source>
        <strain evidence="3 4">BC1</strain>
    </source>
</reference>
<dbReference type="Proteomes" id="UP000013523">
    <property type="component" value="Chromosome"/>
</dbReference>
<dbReference type="STRING" id="86416.Clopa_3794"/>
<evidence type="ECO:0000259" key="2">
    <source>
        <dbReference type="PROSITE" id="PS51379"/>
    </source>
</evidence>
<keyword evidence="1" id="KW-0408">Iron</keyword>
<dbReference type="PANTHER" id="PTHR30002">
    <property type="entry name" value="EPOXYQUEUOSINE REDUCTASE"/>
    <property type="match status" value="1"/>
</dbReference>
<dbReference type="OrthoDB" id="9784571at2"/>
<feature type="domain" description="4Fe-4S ferredoxin-type" evidence="2">
    <location>
        <begin position="223"/>
        <end position="253"/>
    </location>
</feature>
<organism evidence="3 4">
    <name type="scientific">Clostridium pasteurianum BC1</name>
    <dbReference type="NCBI Taxonomy" id="86416"/>
    <lineage>
        <taxon>Bacteria</taxon>
        <taxon>Bacillati</taxon>
        <taxon>Bacillota</taxon>
        <taxon>Clostridia</taxon>
        <taxon>Eubacteriales</taxon>
        <taxon>Clostridiaceae</taxon>
        <taxon>Clostridium</taxon>
    </lineage>
</organism>
<dbReference type="HOGENOM" id="CLU_030790_1_0_9"/>
<evidence type="ECO:0000313" key="4">
    <source>
        <dbReference type="Proteomes" id="UP000013523"/>
    </source>
</evidence>
<dbReference type="EMBL" id="CP003261">
    <property type="protein sequence ID" value="AGK98563.1"/>
    <property type="molecule type" value="Genomic_DNA"/>
</dbReference>
<dbReference type="Pfam" id="PF13484">
    <property type="entry name" value="Fer4_16"/>
    <property type="match status" value="1"/>
</dbReference>
<keyword evidence="4" id="KW-1185">Reference proteome</keyword>